<dbReference type="Gene3D" id="1.20.1740.10">
    <property type="entry name" value="Amino acid/polyamine transporter I"/>
    <property type="match status" value="1"/>
</dbReference>
<dbReference type="PRINTS" id="PR00166">
    <property type="entry name" value="AROAAPRMEASE"/>
</dbReference>
<name>A0ABS9NJZ3_9NEIS</name>
<dbReference type="EMBL" id="JAKOOW010000001">
    <property type="protein sequence ID" value="MCG6502912.1"/>
    <property type="molecule type" value="Genomic_DNA"/>
</dbReference>
<dbReference type="PANTHER" id="PTHR46997:SF1">
    <property type="entry name" value="LOW AFFINITY TRYPTOPHAN PERMEASE-RELATED"/>
    <property type="match status" value="1"/>
</dbReference>
<dbReference type="InterPro" id="IPR013059">
    <property type="entry name" value="Trp_tyr_transpt"/>
</dbReference>
<feature type="transmembrane region" description="Helical" evidence="10">
    <location>
        <begin position="155"/>
        <end position="176"/>
    </location>
</feature>
<evidence type="ECO:0000256" key="3">
    <source>
        <dbReference type="ARBA" id="ARBA00022448"/>
    </source>
</evidence>
<gene>
    <name evidence="11" type="ORF">MB824_00120</name>
</gene>
<keyword evidence="8 10" id="KW-1133">Transmembrane helix</keyword>
<evidence type="ECO:0000256" key="6">
    <source>
        <dbReference type="ARBA" id="ARBA00022692"/>
    </source>
</evidence>
<evidence type="ECO:0000256" key="5">
    <source>
        <dbReference type="ARBA" id="ARBA00022519"/>
    </source>
</evidence>
<dbReference type="Proteomes" id="UP001298424">
    <property type="component" value="Unassembled WGS sequence"/>
</dbReference>
<evidence type="ECO:0000313" key="11">
    <source>
        <dbReference type="EMBL" id="MCG6502912.1"/>
    </source>
</evidence>
<keyword evidence="6 10" id="KW-0812">Transmembrane</keyword>
<feature type="transmembrane region" description="Helical" evidence="10">
    <location>
        <begin position="7"/>
        <end position="26"/>
    </location>
</feature>
<comment type="caution">
    <text evidence="11">The sequence shown here is derived from an EMBL/GenBank/DDBJ whole genome shotgun (WGS) entry which is preliminary data.</text>
</comment>
<evidence type="ECO:0000256" key="1">
    <source>
        <dbReference type="ARBA" id="ARBA00004429"/>
    </source>
</evidence>
<evidence type="ECO:0000256" key="9">
    <source>
        <dbReference type="ARBA" id="ARBA00023136"/>
    </source>
</evidence>
<evidence type="ECO:0000256" key="10">
    <source>
        <dbReference type="RuleBase" id="RU367149"/>
    </source>
</evidence>
<feature type="transmembrane region" description="Helical" evidence="10">
    <location>
        <begin position="282"/>
        <end position="305"/>
    </location>
</feature>
<evidence type="ECO:0000256" key="4">
    <source>
        <dbReference type="ARBA" id="ARBA00022475"/>
    </source>
</evidence>
<feature type="transmembrane region" description="Helical" evidence="10">
    <location>
        <begin position="32"/>
        <end position="57"/>
    </location>
</feature>
<comment type="subcellular location">
    <subcellularLocation>
        <location evidence="1 10">Cell inner membrane</location>
        <topology evidence="1 10">Multi-pass membrane protein</topology>
    </subcellularLocation>
</comment>
<organism evidence="11 12">
    <name type="scientific">Kingella pumchi</name>
    <dbReference type="NCBI Taxonomy" id="2779506"/>
    <lineage>
        <taxon>Bacteria</taxon>
        <taxon>Pseudomonadati</taxon>
        <taxon>Pseudomonadota</taxon>
        <taxon>Betaproteobacteria</taxon>
        <taxon>Neisseriales</taxon>
        <taxon>Neisseriaceae</taxon>
        <taxon>Kingella</taxon>
    </lineage>
</organism>
<sequence>MNKQPSLFGGAMIIAGTVIGAGMLANPTATSGIWFAGSLLVLLYTWFSMLTSGLMILEANTHYPHGANFDTMVKDLLGRPWNIVNGLSVAFVLYLLTYAYITAGGGLTAGALGGLLPAPSPDGAPLWMGQLLFALVFAGCVWWSARLVDRFTSILIGGLVLSFIWATGGLIGSAKLPVLLDSAAPADTSYWIFVGAALPVCLASFGFHGNVSSLLKYFRGDARKVSRALWGGTLIALVVYALWQLAVQGNLPRSAFGPVIAAEGKVGVLIAELSKFTATGSMAQILAFFSYTAIASSFLGVTLGLFDYITDLFGFDDSRAGRSKAALITFLPPLLFSLRWPGGFVTVIAYVGLVATVWTALTPAALLYAARKKFGTGRGYSVYGGYGMMLWVLLFGLANIAAMVLGMMGKLPVFAG</sequence>
<feature type="transmembrane region" description="Helical" evidence="10">
    <location>
        <begin position="82"/>
        <end position="103"/>
    </location>
</feature>
<feature type="transmembrane region" description="Helical" evidence="10">
    <location>
        <begin position="123"/>
        <end position="143"/>
    </location>
</feature>
<feature type="transmembrane region" description="Helical" evidence="10">
    <location>
        <begin position="348"/>
        <end position="370"/>
    </location>
</feature>
<comment type="function">
    <text evidence="10">Involved in transporting aromatic amino acids across the cytoplasmic membrane.</text>
</comment>
<feature type="transmembrane region" description="Helical" evidence="10">
    <location>
        <begin position="325"/>
        <end position="342"/>
    </location>
</feature>
<keyword evidence="9 10" id="KW-0472">Membrane</keyword>
<comment type="similarity">
    <text evidence="2 10">Belongs to the amino acid/polyamine transporter 2 family. Mtr/TnaB/TyrP permease subfamily.</text>
</comment>
<keyword evidence="3 10" id="KW-0813">Transport</keyword>
<protein>
    <recommendedName>
        <fullName evidence="10">Aromatic amino acid permease</fullName>
    </recommendedName>
</protein>
<dbReference type="PANTHER" id="PTHR46997">
    <property type="entry name" value="LOW AFFINITY TRYPTOPHAN PERMEASE-RELATED"/>
    <property type="match status" value="1"/>
</dbReference>
<proteinExistence type="inferred from homology"/>
<dbReference type="NCBIfam" id="TIGR00837">
    <property type="entry name" value="araaP"/>
    <property type="match status" value="1"/>
</dbReference>
<accession>A0ABS9NJZ3</accession>
<dbReference type="InterPro" id="IPR018227">
    <property type="entry name" value="Amino_acid_transport_2"/>
</dbReference>
<dbReference type="RefSeq" id="WP_238744770.1">
    <property type="nucleotide sequence ID" value="NZ_JAKOOW010000001.1"/>
</dbReference>
<feature type="transmembrane region" description="Helical" evidence="10">
    <location>
        <begin position="228"/>
        <end position="246"/>
    </location>
</feature>
<feature type="transmembrane region" description="Helical" evidence="10">
    <location>
        <begin position="382"/>
        <end position="408"/>
    </location>
</feature>
<dbReference type="Pfam" id="PF03222">
    <property type="entry name" value="Trp_Tyr_perm"/>
    <property type="match status" value="1"/>
</dbReference>
<evidence type="ECO:0000256" key="2">
    <source>
        <dbReference type="ARBA" id="ARBA00005452"/>
    </source>
</evidence>
<evidence type="ECO:0000256" key="7">
    <source>
        <dbReference type="ARBA" id="ARBA00022970"/>
    </source>
</evidence>
<evidence type="ECO:0000313" key="12">
    <source>
        <dbReference type="Proteomes" id="UP001298424"/>
    </source>
</evidence>
<evidence type="ECO:0000256" key="8">
    <source>
        <dbReference type="ARBA" id="ARBA00022989"/>
    </source>
</evidence>
<dbReference type="InterPro" id="IPR013061">
    <property type="entry name" value="Trp/try_permease_CS"/>
</dbReference>
<reference evidence="11 12" key="1">
    <citation type="submission" date="2022-02" db="EMBL/GenBank/DDBJ databases">
        <title>Genome sequence data of Kingella unionensis sp. nov. strain CICC 24913 (CCUG 75125).</title>
        <authorList>
            <person name="Xiao M."/>
        </authorList>
    </citation>
    <scope>NUCLEOTIDE SEQUENCE [LARGE SCALE GENOMIC DNA]</scope>
    <source>
        <strain evidence="11 12">CICC 24913</strain>
    </source>
</reference>
<dbReference type="PROSITE" id="PS00594">
    <property type="entry name" value="AROMATIC_AA_PERMEASE_1"/>
    <property type="match status" value="1"/>
</dbReference>
<keyword evidence="5 10" id="KW-0997">Cell inner membrane</keyword>
<keyword evidence="12" id="KW-1185">Reference proteome</keyword>
<feature type="transmembrane region" description="Helical" evidence="10">
    <location>
        <begin position="188"/>
        <end position="207"/>
    </location>
</feature>
<keyword evidence="7 10" id="KW-0029">Amino-acid transport</keyword>
<keyword evidence="4 10" id="KW-1003">Cell membrane</keyword>